<evidence type="ECO:0008006" key="4">
    <source>
        <dbReference type="Google" id="ProtNLM"/>
    </source>
</evidence>
<organism evidence="2 3">
    <name type="scientific">Mycolicibacterium sphagni</name>
    <dbReference type="NCBI Taxonomy" id="1786"/>
    <lineage>
        <taxon>Bacteria</taxon>
        <taxon>Bacillati</taxon>
        <taxon>Actinomycetota</taxon>
        <taxon>Actinomycetes</taxon>
        <taxon>Mycobacteriales</taxon>
        <taxon>Mycobacteriaceae</taxon>
        <taxon>Mycolicibacterium</taxon>
    </lineage>
</organism>
<proteinExistence type="predicted"/>
<feature type="transmembrane region" description="Helical" evidence="1">
    <location>
        <begin position="49"/>
        <end position="69"/>
    </location>
</feature>
<feature type="transmembrane region" description="Helical" evidence="1">
    <location>
        <begin position="211"/>
        <end position="230"/>
    </location>
</feature>
<evidence type="ECO:0000313" key="3">
    <source>
        <dbReference type="Proteomes" id="UP000216063"/>
    </source>
</evidence>
<feature type="transmembrane region" description="Helical" evidence="1">
    <location>
        <begin position="180"/>
        <end position="199"/>
    </location>
</feature>
<feature type="transmembrane region" description="Helical" evidence="1">
    <location>
        <begin position="147"/>
        <end position="168"/>
    </location>
</feature>
<name>A0A255DSN5_9MYCO</name>
<keyword evidence="1" id="KW-1133">Transmembrane helix</keyword>
<sequence length="270" mass="30766">MLMHVSDQLEHVAETIPALDGALMAALLAAAALSQFWRRHTWHVRWEAATTLTGALMCAALILGSPHLVAFNPTLPDEMTEAHLHPQVIAGHILLCIAYATFLHDLAGRMQWTPRQRRRFVTLRITLPYTVFLPILIGSYITGYEQLCYPVILITYVGTLANICWLLLCIRVTDQRAPHIINTYIAAFTFAVVAAGIRYLTDISIVNCWEWRFATLSAILLMVASTLSWIRKQRYLKAHLWRRVRLEKPIKRRAVERRTQSTPQPYSAPN</sequence>
<keyword evidence="1" id="KW-0812">Transmembrane</keyword>
<evidence type="ECO:0000256" key="1">
    <source>
        <dbReference type="SAM" id="Phobius"/>
    </source>
</evidence>
<dbReference type="AlphaFoldDB" id="A0A255DSN5"/>
<gene>
    <name evidence="2" type="ORF">CG716_04905</name>
</gene>
<dbReference type="Proteomes" id="UP000216063">
    <property type="component" value="Unassembled WGS sequence"/>
</dbReference>
<comment type="caution">
    <text evidence="2">The sequence shown here is derived from an EMBL/GenBank/DDBJ whole genome shotgun (WGS) entry which is preliminary data.</text>
</comment>
<evidence type="ECO:0000313" key="2">
    <source>
        <dbReference type="EMBL" id="OYN81701.1"/>
    </source>
</evidence>
<feature type="transmembrane region" description="Helical" evidence="1">
    <location>
        <begin position="16"/>
        <end position="37"/>
    </location>
</feature>
<feature type="transmembrane region" description="Helical" evidence="1">
    <location>
        <begin position="89"/>
        <end position="108"/>
    </location>
</feature>
<keyword evidence="1" id="KW-0472">Membrane</keyword>
<reference evidence="2 3" key="1">
    <citation type="submission" date="2017-07" db="EMBL/GenBank/DDBJ databases">
        <title>The new phylogeny of genus Mycobacterium.</title>
        <authorList>
            <person name="Tortoli E."/>
            <person name="Trovato A."/>
            <person name="Cirillo D.M."/>
        </authorList>
    </citation>
    <scope>NUCLEOTIDE SEQUENCE [LARGE SCALE GENOMIC DNA]</scope>
    <source>
        <strain evidence="2 3">ATCC 33027</strain>
    </source>
</reference>
<dbReference type="EMBL" id="NOZR01000003">
    <property type="protein sequence ID" value="OYN81701.1"/>
    <property type="molecule type" value="Genomic_DNA"/>
</dbReference>
<keyword evidence="3" id="KW-1185">Reference proteome</keyword>
<feature type="transmembrane region" description="Helical" evidence="1">
    <location>
        <begin position="120"/>
        <end position="141"/>
    </location>
</feature>
<accession>A0A255DSN5</accession>
<protein>
    <recommendedName>
        <fullName evidence="4">DUF998 domain-containing protein</fullName>
    </recommendedName>
</protein>